<dbReference type="InterPro" id="IPR006085">
    <property type="entry name" value="XPG_DNA_repair_N"/>
</dbReference>
<dbReference type="InterPro" id="IPR036279">
    <property type="entry name" value="5-3_exonuclease_C_sf"/>
</dbReference>
<evidence type="ECO:0000256" key="1">
    <source>
        <dbReference type="ARBA" id="ARBA00004123"/>
    </source>
</evidence>
<evidence type="ECO:0000256" key="10">
    <source>
        <dbReference type="ARBA" id="ARBA00022801"/>
    </source>
</evidence>
<keyword evidence="15 17" id="KW-0234">DNA repair</keyword>
<gene>
    <name evidence="22" type="primary">LOC117563430</name>
</gene>
<evidence type="ECO:0000256" key="16">
    <source>
        <dbReference type="ARBA" id="ARBA00023242"/>
    </source>
</evidence>
<dbReference type="AlphaFoldDB" id="A0A9C6SRQ8"/>
<reference evidence="22" key="1">
    <citation type="submission" date="2025-08" db="UniProtKB">
        <authorList>
            <consortium name="RefSeq"/>
        </authorList>
    </citation>
    <scope>IDENTIFICATION</scope>
    <source>
        <strain evidence="22">15112-1751.03</strain>
        <tissue evidence="22">Whole Adult</tissue>
    </source>
</reference>
<evidence type="ECO:0000259" key="20">
    <source>
        <dbReference type="SMART" id="SM00485"/>
    </source>
</evidence>
<dbReference type="PANTHER" id="PTHR11081">
    <property type="entry name" value="FLAP ENDONUCLEASE FAMILY MEMBER"/>
    <property type="match status" value="1"/>
</dbReference>
<dbReference type="OrthoDB" id="26491at2759"/>
<dbReference type="CDD" id="cd09857">
    <property type="entry name" value="PIN_EXO1"/>
    <property type="match status" value="1"/>
</dbReference>
<evidence type="ECO:0000256" key="15">
    <source>
        <dbReference type="ARBA" id="ARBA00023204"/>
    </source>
</evidence>
<dbReference type="InterPro" id="IPR006084">
    <property type="entry name" value="XPG/Rad2"/>
</dbReference>
<dbReference type="FunFam" id="1.10.150.20:FF:000011">
    <property type="entry name" value="exonuclease 1"/>
    <property type="match status" value="1"/>
</dbReference>
<evidence type="ECO:0000256" key="18">
    <source>
        <dbReference type="SAM" id="MobiDB-lite"/>
    </source>
</evidence>
<dbReference type="PRINTS" id="PR00853">
    <property type="entry name" value="XPGRADSUPER"/>
</dbReference>
<proteinExistence type="inferred from homology"/>
<evidence type="ECO:0000256" key="7">
    <source>
        <dbReference type="ARBA" id="ARBA00022759"/>
    </source>
</evidence>
<evidence type="ECO:0000256" key="8">
    <source>
        <dbReference type="ARBA" id="ARBA00022763"/>
    </source>
</evidence>
<dbReference type="SMART" id="SM00485">
    <property type="entry name" value="XPGN"/>
    <property type="match status" value="1"/>
</dbReference>
<keyword evidence="5 17" id="KW-0540">Nuclease</keyword>
<evidence type="ECO:0000256" key="12">
    <source>
        <dbReference type="ARBA" id="ARBA00022842"/>
    </source>
</evidence>
<dbReference type="InterPro" id="IPR037315">
    <property type="entry name" value="EXO1_H3TH"/>
</dbReference>
<evidence type="ECO:0000256" key="6">
    <source>
        <dbReference type="ARBA" id="ARBA00022723"/>
    </source>
</evidence>
<dbReference type="InterPro" id="IPR008918">
    <property type="entry name" value="HhH2"/>
</dbReference>
<dbReference type="GO" id="GO:0003677">
    <property type="term" value="F:DNA binding"/>
    <property type="evidence" value="ECO:0007669"/>
    <property type="project" value="UniProtKB-UniRule"/>
</dbReference>
<evidence type="ECO:0000256" key="17">
    <source>
        <dbReference type="RuleBase" id="RU910737"/>
    </source>
</evidence>
<keyword evidence="4" id="KW-0597">Phosphoprotein</keyword>
<feature type="domain" description="XPG N-terminal" evidence="20">
    <location>
        <begin position="1"/>
        <end position="99"/>
    </location>
</feature>
<dbReference type="SMART" id="SM00279">
    <property type="entry name" value="HhH2"/>
    <property type="match status" value="1"/>
</dbReference>
<dbReference type="InterPro" id="IPR029060">
    <property type="entry name" value="PIN-like_dom_sf"/>
</dbReference>
<feature type="compositionally biased region" description="Basic and acidic residues" evidence="18">
    <location>
        <begin position="489"/>
        <end position="499"/>
    </location>
</feature>
<comment type="subcellular location">
    <subcellularLocation>
        <location evidence="1 17">Nucleus</location>
    </subcellularLocation>
</comment>
<dbReference type="EC" id="3.1.-.-" evidence="17"/>
<evidence type="ECO:0000259" key="19">
    <source>
        <dbReference type="SMART" id="SM00484"/>
    </source>
</evidence>
<evidence type="ECO:0000313" key="22">
    <source>
        <dbReference type="RefSeq" id="XP_051858270.1"/>
    </source>
</evidence>
<dbReference type="InterPro" id="IPR006086">
    <property type="entry name" value="XPG-I_dom"/>
</dbReference>
<dbReference type="FunFam" id="3.40.50.1010:FF:000002">
    <property type="entry name" value="Exonuclease 1, putative"/>
    <property type="match status" value="1"/>
</dbReference>
<name>A0A9C6SRQ8_DROAB</name>
<feature type="region of interest" description="Disordered" evidence="18">
    <location>
        <begin position="600"/>
        <end position="699"/>
    </location>
</feature>
<dbReference type="InterPro" id="IPR044752">
    <property type="entry name" value="PIN-like_EXO1"/>
</dbReference>
<dbReference type="RefSeq" id="XP_051858270.1">
    <property type="nucleotide sequence ID" value="XM_052002310.1"/>
</dbReference>
<dbReference type="SMART" id="SM00484">
    <property type="entry name" value="XPGI"/>
    <property type="match status" value="1"/>
</dbReference>
<keyword evidence="14 17" id="KW-0238">DNA-binding</keyword>
<keyword evidence="13 17" id="KW-0267">Excision nuclease</keyword>
<dbReference type="GO" id="GO:0006310">
    <property type="term" value="P:DNA recombination"/>
    <property type="evidence" value="ECO:0007669"/>
    <property type="project" value="TreeGrafter"/>
</dbReference>
<keyword evidence="8 17" id="KW-0227">DNA damage</keyword>
<feature type="region of interest" description="Disordered" evidence="18">
    <location>
        <begin position="428"/>
        <end position="501"/>
    </location>
</feature>
<dbReference type="CDD" id="cd09908">
    <property type="entry name" value="H3TH_EXO1"/>
    <property type="match status" value="1"/>
</dbReference>
<organism evidence="21 22">
    <name type="scientific">Drosophila albomicans</name>
    <name type="common">Fruit fly</name>
    <dbReference type="NCBI Taxonomy" id="7291"/>
    <lineage>
        <taxon>Eukaryota</taxon>
        <taxon>Metazoa</taxon>
        <taxon>Ecdysozoa</taxon>
        <taxon>Arthropoda</taxon>
        <taxon>Hexapoda</taxon>
        <taxon>Insecta</taxon>
        <taxon>Pterygota</taxon>
        <taxon>Neoptera</taxon>
        <taxon>Endopterygota</taxon>
        <taxon>Diptera</taxon>
        <taxon>Brachycera</taxon>
        <taxon>Muscomorpha</taxon>
        <taxon>Ephydroidea</taxon>
        <taxon>Drosophilidae</taxon>
        <taxon>Drosophila</taxon>
    </lineage>
</organism>
<keyword evidence="10 17" id="KW-0378">Hydrolase</keyword>
<dbReference type="PANTHER" id="PTHR11081:SF8">
    <property type="entry name" value="EXONUCLEASE 1"/>
    <property type="match status" value="1"/>
</dbReference>
<dbReference type="GO" id="GO:0035312">
    <property type="term" value="F:5'-3' DNA exonuclease activity"/>
    <property type="evidence" value="ECO:0007669"/>
    <property type="project" value="UniProtKB-UniRule"/>
</dbReference>
<keyword evidence="11 17" id="KW-0269">Exonuclease</keyword>
<keyword evidence="6 17" id="KW-0479">Metal-binding</keyword>
<protein>
    <recommendedName>
        <fullName evidence="3 17">Exonuclease 1</fullName>
        <ecNumber evidence="17">3.1.-.-</ecNumber>
    </recommendedName>
</protein>
<evidence type="ECO:0000256" key="3">
    <source>
        <dbReference type="ARBA" id="ARBA00020324"/>
    </source>
</evidence>
<keyword evidence="21" id="KW-1185">Reference proteome</keyword>
<dbReference type="GeneID" id="117563430"/>
<dbReference type="GO" id="GO:0017108">
    <property type="term" value="F:5'-flap endonuclease activity"/>
    <property type="evidence" value="ECO:0007669"/>
    <property type="project" value="TreeGrafter"/>
</dbReference>
<comment type="function">
    <text evidence="17">5'-&gt;3' double-stranded DNA exonuclease which may also possess a cryptic 3'-&gt;5' double-stranded DNA exonuclease activity. Functions in DNA mismatch repair.</text>
</comment>
<dbReference type="SUPFAM" id="SSF88723">
    <property type="entry name" value="PIN domain-like"/>
    <property type="match status" value="1"/>
</dbReference>
<keyword evidence="7" id="KW-0255">Endonuclease</keyword>
<dbReference type="Gene3D" id="3.40.50.1010">
    <property type="entry name" value="5'-nuclease"/>
    <property type="match status" value="1"/>
</dbReference>
<dbReference type="GO" id="GO:0005634">
    <property type="term" value="C:nucleus"/>
    <property type="evidence" value="ECO:0007669"/>
    <property type="project" value="UniProtKB-SubCell"/>
</dbReference>
<dbReference type="PROSITE" id="PS00841">
    <property type="entry name" value="XPG_1"/>
    <property type="match status" value="1"/>
</dbReference>
<keyword evidence="12 17" id="KW-0460">Magnesium</keyword>
<dbReference type="Gene3D" id="1.10.150.20">
    <property type="entry name" value="5' to 3' exonuclease, C-terminal subdomain"/>
    <property type="match status" value="1"/>
</dbReference>
<dbReference type="SUPFAM" id="SSF47807">
    <property type="entry name" value="5' to 3' exonuclease, C-terminal subdomain"/>
    <property type="match status" value="1"/>
</dbReference>
<evidence type="ECO:0000256" key="14">
    <source>
        <dbReference type="ARBA" id="ARBA00023125"/>
    </source>
</evidence>
<comment type="cofactor">
    <cofactor evidence="17">
        <name>Mg(2+)</name>
        <dbReference type="ChEBI" id="CHEBI:18420"/>
    </cofactor>
    <text evidence="17">Binds 2 magnesium ions per subunit. They probably participate in the reaction catalyzed by the enzyme. May bind an additional third magnesium ion after substrate binding.</text>
</comment>
<dbReference type="Pfam" id="PF00867">
    <property type="entry name" value="XPG_I"/>
    <property type="match status" value="1"/>
</dbReference>
<keyword evidence="9 17" id="KW-0228">DNA excision</keyword>
<dbReference type="Proteomes" id="UP000515160">
    <property type="component" value="Chromosome 2L"/>
</dbReference>
<evidence type="ECO:0000256" key="4">
    <source>
        <dbReference type="ARBA" id="ARBA00022553"/>
    </source>
</evidence>
<evidence type="ECO:0000256" key="13">
    <source>
        <dbReference type="ARBA" id="ARBA00022881"/>
    </source>
</evidence>
<dbReference type="InterPro" id="IPR019974">
    <property type="entry name" value="XPG_CS"/>
</dbReference>
<feature type="domain" description="XPG-I" evidence="19">
    <location>
        <begin position="138"/>
        <end position="211"/>
    </location>
</feature>
<comment type="similarity">
    <text evidence="2 17">Belongs to the XPG/RAD2 endonuclease family. EXO1 subfamily.</text>
</comment>
<dbReference type="CTD" id="35119"/>
<evidence type="ECO:0000256" key="11">
    <source>
        <dbReference type="ARBA" id="ARBA00022839"/>
    </source>
</evidence>
<evidence type="ECO:0000256" key="9">
    <source>
        <dbReference type="ARBA" id="ARBA00022769"/>
    </source>
</evidence>
<accession>A0A9C6SRQ8</accession>
<evidence type="ECO:0000313" key="21">
    <source>
        <dbReference type="Proteomes" id="UP000515160"/>
    </source>
</evidence>
<dbReference type="GO" id="GO:0046872">
    <property type="term" value="F:metal ion binding"/>
    <property type="evidence" value="ECO:0007669"/>
    <property type="project" value="UniProtKB-UniRule"/>
</dbReference>
<evidence type="ECO:0000256" key="5">
    <source>
        <dbReference type="ARBA" id="ARBA00022722"/>
    </source>
</evidence>
<keyword evidence="16 17" id="KW-0539">Nucleus</keyword>
<dbReference type="GO" id="GO:0006298">
    <property type="term" value="P:mismatch repair"/>
    <property type="evidence" value="ECO:0007669"/>
    <property type="project" value="TreeGrafter"/>
</dbReference>
<dbReference type="Pfam" id="PF00752">
    <property type="entry name" value="XPG_N"/>
    <property type="match status" value="1"/>
</dbReference>
<feature type="compositionally biased region" description="Low complexity" evidence="18">
    <location>
        <begin position="617"/>
        <end position="650"/>
    </location>
</feature>
<evidence type="ECO:0000256" key="2">
    <source>
        <dbReference type="ARBA" id="ARBA00010563"/>
    </source>
</evidence>
<sequence length="699" mass="79112">MGITGLIPFLEKASAKVHLKSLRGSTVAVDTYCWLHKGVFGCAEKLARGEETDIYIQYCLKYVQMLLSYDIKPILVFDGQHLPAKALTEQRRRESRQQSKKRAAELLRLGRTEEARSQMRRCVDVTHEMALRLIQECRERHVDCIVAPYEADAQMAWLNKAGIAQYIVTEDSDLTLFGAQKIIFKLDLTGAGLLVEADKIHLAMGCREERYNFDKFRRMCIMSGCDYLDSLPGIGLAKACKFMLKTEQDDMRIALKKIPQYLNMRQLEVDDEYIENFMKAEATFKHMYIYNPLERRMERLCALEDYKTDESYCSNAGSLLSDSEVAFNLALGNLNPFTLKRLDSWHPDHSADTKKPAKQMKRSTHKSIWQKNFNAKQSPAKLKQSNCALFFKKVDFVTQAIDAEIEANQRQELAKPTEAELSSMYSLGVKRKRSPSESSCHSTPPSSPAQSRSRHNPFAKEAPQRSPVVCENGSLLRLLSPNKQSPQRASDERSSRPDTTRVNALKRSIFAKEQVEVRSRFFSTQTDKAIECKAMEEVEQSPKQTGTQAIKRMECKVENVEQSPNLTSTQVTKRMECKEVQQSPKKTSIQATNKMECKVEKPLEEVQQSPKESKPAVVVLSSCDSDDSSSLSATLPSSQEAAMPTKTKTPPKLPPSARRVGLSRPKTSKRSIPNAKTAKNDDNQTKLSMFGFQKRPVLK</sequence>